<dbReference type="FunFam" id="1.20.1250.20:FF:000134">
    <property type="entry name" value="MFS sugar transporter protein"/>
    <property type="match status" value="1"/>
</dbReference>
<protein>
    <recommendedName>
        <fullName evidence="8">Major facilitator superfamily (MFS) profile domain-containing protein</fullName>
    </recommendedName>
</protein>
<feature type="transmembrane region" description="Helical" evidence="7">
    <location>
        <begin position="187"/>
        <end position="205"/>
    </location>
</feature>
<evidence type="ECO:0000256" key="3">
    <source>
        <dbReference type="ARBA" id="ARBA00022448"/>
    </source>
</evidence>
<dbReference type="InterPro" id="IPR005828">
    <property type="entry name" value="MFS_sugar_transport-like"/>
</dbReference>
<dbReference type="Pfam" id="PF00083">
    <property type="entry name" value="Sugar_tr"/>
    <property type="match status" value="1"/>
</dbReference>
<feature type="transmembrane region" description="Helical" evidence="7">
    <location>
        <begin position="124"/>
        <end position="149"/>
    </location>
</feature>
<dbReference type="InterPro" id="IPR020846">
    <property type="entry name" value="MFS_dom"/>
</dbReference>
<dbReference type="STRING" id="181874.A0A409YAW3"/>
<evidence type="ECO:0000259" key="8">
    <source>
        <dbReference type="PROSITE" id="PS50850"/>
    </source>
</evidence>
<evidence type="ECO:0000256" key="6">
    <source>
        <dbReference type="ARBA" id="ARBA00023136"/>
    </source>
</evidence>
<organism evidence="9 10">
    <name type="scientific">Panaeolus cyanescens</name>
    <dbReference type="NCBI Taxonomy" id="181874"/>
    <lineage>
        <taxon>Eukaryota</taxon>
        <taxon>Fungi</taxon>
        <taxon>Dikarya</taxon>
        <taxon>Basidiomycota</taxon>
        <taxon>Agaricomycotina</taxon>
        <taxon>Agaricomycetes</taxon>
        <taxon>Agaricomycetidae</taxon>
        <taxon>Agaricales</taxon>
        <taxon>Agaricineae</taxon>
        <taxon>Galeropsidaceae</taxon>
        <taxon>Panaeolus</taxon>
    </lineage>
</organism>
<evidence type="ECO:0000256" key="7">
    <source>
        <dbReference type="SAM" id="Phobius"/>
    </source>
</evidence>
<feature type="transmembrane region" description="Helical" evidence="7">
    <location>
        <begin position="346"/>
        <end position="364"/>
    </location>
</feature>
<evidence type="ECO:0000256" key="5">
    <source>
        <dbReference type="ARBA" id="ARBA00022989"/>
    </source>
</evidence>
<comment type="similarity">
    <text evidence="2">Belongs to the major facilitator superfamily. Sugar transporter (TC 2.A.1.1) family.</text>
</comment>
<accession>A0A409YAW3</accession>
<feature type="transmembrane region" description="Helical" evidence="7">
    <location>
        <begin position="465"/>
        <end position="484"/>
    </location>
</feature>
<feature type="transmembrane region" description="Helical" evidence="7">
    <location>
        <begin position="371"/>
        <end position="394"/>
    </location>
</feature>
<dbReference type="PANTHER" id="PTHR48022:SF64">
    <property type="entry name" value="MAJOR FACILITATOR SUPERFAMILY (MFS) PROFILE DOMAIN-CONTAINING PROTEIN"/>
    <property type="match status" value="1"/>
</dbReference>
<keyword evidence="4 7" id="KW-0812">Transmembrane</keyword>
<dbReference type="InterPro" id="IPR036259">
    <property type="entry name" value="MFS_trans_sf"/>
</dbReference>
<dbReference type="InParanoid" id="A0A409YAW3"/>
<sequence length="536" mass="59487">MGGGPAIAAKSDGYSHLISDTRPWWKNSRIIVLNCWIALLLVTSSTNGYDGSMMSMWHYLQGLNNVMDWTSPADGLQSVEEWQKAFGYPTGGKLGLLNAVQNIGCLAAYPFAPYLSDGLGRRPAIFIGATIMIIATAIQTASISVGMFIGARFLVGFGLTFAANAAPLLVTEIAFPTHRAQATSMYNTLWYLGSIIAAWATFGTFRIPSSWAWRIPSALQGLPSLLQIFLIWIVPESPRWLVSKGRDADALKVLAYYHANGDHHHPLVHYEFDEIKAAIEFDRDVASNVGWLSLLKTPGNRRRMRIIVALAFFSQWSGNGLVSYYLNKVFIAIGITDPDTQLLINGFLNIFNFIVAIIAGFLCDKVGRRPLFLISCGGMFMFWTLQTICFALYAQNGDLNAGHTVIAMIFLYYGFCYLPDDVAFTPLVVSYTIEILPFSLRAKGFTVFNFGISLSLIFNQLGWKYYLVYVVWIAFEMVFCYFFIIETKNLTLEETAALFDGDESVAMIAGAVVEQSSVDENSTNASVQKLDKKESD</sequence>
<dbReference type="PROSITE" id="PS50850">
    <property type="entry name" value="MFS"/>
    <property type="match status" value="1"/>
</dbReference>
<gene>
    <name evidence="9" type="ORF">CVT24_005056</name>
</gene>
<evidence type="ECO:0000256" key="1">
    <source>
        <dbReference type="ARBA" id="ARBA00004141"/>
    </source>
</evidence>
<dbReference type="AlphaFoldDB" id="A0A409YAW3"/>
<dbReference type="GO" id="GO:0005351">
    <property type="term" value="F:carbohydrate:proton symporter activity"/>
    <property type="evidence" value="ECO:0007669"/>
    <property type="project" value="TreeGrafter"/>
</dbReference>
<feature type="transmembrane region" description="Helical" evidence="7">
    <location>
        <begin position="440"/>
        <end position="459"/>
    </location>
</feature>
<feature type="transmembrane region" description="Helical" evidence="7">
    <location>
        <begin position="30"/>
        <end position="49"/>
    </location>
</feature>
<keyword evidence="6 7" id="KW-0472">Membrane</keyword>
<name>A0A409YAW3_9AGAR</name>
<dbReference type="Proteomes" id="UP000284842">
    <property type="component" value="Unassembled WGS sequence"/>
</dbReference>
<keyword evidence="10" id="KW-1185">Reference proteome</keyword>
<feature type="transmembrane region" description="Helical" evidence="7">
    <location>
        <begin position="155"/>
        <end position="175"/>
    </location>
</feature>
<feature type="transmembrane region" description="Helical" evidence="7">
    <location>
        <begin position="306"/>
        <end position="326"/>
    </location>
</feature>
<dbReference type="SUPFAM" id="SSF103473">
    <property type="entry name" value="MFS general substrate transporter"/>
    <property type="match status" value="1"/>
</dbReference>
<dbReference type="PANTHER" id="PTHR48022">
    <property type="entry name" value="PLASTIDIC GLUCOSE TRANSPORTER 4"/>
    <property type="match status" value="1"/>
</dbReference>
<keyword evidence="5 7" id="KW-1133">Transmembrane helix</keyword>
<evidence type="ECO:0000313" key="10">
    <source>
        <dbReference type="Proteomes" id="UP000284842"/>
    </source>
</evidence>
<evidence type="ECO:0000256" key="2">
    <source>
        <dbReference type="ARBA" id="ARBA00010992"/>
    </source>
</evidence>
<feature type="domain" description="Major facilitator superfamily (MFS) profile" evidence="8">
    <location>
        <begin position="36"/>
        <end position="488"/>
    </location>
</feature>
<dbReference type="InterPro" id="IPR050360">
    <property type="entry name" value="MFS_Sugar_Transporters"/>
</dbReference>
<comment type="subcellular location">
    <subcellularLocation>
        <location evidence="1">Membrane</location>
        <topology evidence="1">Multi-pass membrane protein</topology>
    </subcellularLocation>
</comment>
<proteinExistence type="inferred from homology"/>
<reference evidence="9 10" key="1">
    <citation type="journal article" date="2018" name="Evol. Lett.">
        <title>Horizontal gene cluster transfer increased hallucinogenic mushroom diversity.</title>
        <authorList>
            <person name="Reynolds H.T."/>
            <person name="Vijayakumar V."/>
            <person name="Gluck-Thaler E."/>
            <person name="Korotkin H.B."/>
            <person name="Matheny P.B."/>
            <person name="Slot J.C."/>
        </authorList>
    </citation>
    <scope>NUCLEOTIDE SEQUENCE [LARGE SCALE GENOMIC DNA]</scope>
    <source>
        <strain evidence="9 10">2629</strain>
    </source>
</reference>
<dbReference type="Gene3D" id="1.20.1250.20">
    <property type="entry name" value="MFS general substrate transporter like domains"/>
    <property type="match status" value="1"/>
</dbReference>
<dbReference type="OrthoDB" id="6133115at2759"/>
<evidence type="ECO:0000313" key="9">
    <source>
        <dbReference type="EMBL" id="PPR00155.1"/>
    </source>
</evidence>
<dbReference type="EMBL" id="NHTK01001329">
    <property type="protein sequence ID" value="PPR00155.1"/>
    <property type="molecule type" value="Genomic_DNA"/>
</dbReference>
<dbReference type="GO" id="GO:0016020">
    <property type="term" value="C:membrane"/>
    <property type="evidence" value="ECO:0007669"/>
    <property type="project" value="UniProtKB-SubCell"/>
</dbReference>
<comment type="caution">
    <text evidence="9">The sequence shown here is derived from an EMBL/GenBank/DDBJ whole genome shotgun (WGS) entry which is preliminary data.</text>
</comment>
<evidence type="ECO:0000256" key="4">
    <source>
        <dbReference type="ARBA" id="ARBA00022692"/>
    </source>
</evidence>
<keyword evidence="3" id="KW-0813">Transport</keyword>